<name>B8BQA3_THAPS</name>
<feature type="transmembrane region" description="Helical" evidence="1">
    <location>
        <begin position="12"/>
        <end position="31"/>
    </location>
</feature>
<dbReference type="Proteomes" id="UP000001449">
    <property type="component" value="Chromosome 1"/>
</dbReference>
<keyword evidence="1" id="KW-1133">Transmembrane helix</keyword>
<dbReference type="PANTHER" id="PTHR16214:SF3">
    <property type="entry name" value="TRANSMEMBRANE PROTEIN 260"/>
    <property type="match status" value="1"/>
</dbReference>
<keyword evidence="3" id="KW-1185">Reference proteome</keyword>
<feature type="transmembrane region" description="Helical" evidence="1">
    <location>
        <begin position="152"/>
        <end position="170"/>
    </location>
</feature>
<protein>
    <recommendedName>
        <fullName evidence="4">DUF2723 domain-containing protein</fullName>
    </recommendedName>
</protein>
<dbReference type="PANTHER" id="PTHR16214">
    <property type="entry name" value="TRANSMEMBRANE PROTEIN 260"/>
    <property type="match status" value="1"/>
</dbReference>
<keyword evidence="1" id="KW-0472">Membrane</keyword>
<dbReference type="InParanoid" id="B8BQA3"/>
<proteinExistence type="predicted"/>
<feature type="transmembrane region" description="Helical" evidence="1">
    <location>
        <begin position="237"/>
        <end position="257"/>
    </location>
</feature>
<evidence type="ECO:0000256" key="1">
    <source>
        <dbReference type="SAM" id="Phobius"/>
    </source>
</evidence>
<dbReference type="PaxDb" id="35128-Thaps1214"/>
<dbReference type="AlphaFoldDB" id="B8BQA3"/>
<sequence length="716" mass="80306">MTSQQQQHPSTIGIAPFIFLVPTAISFAVYLNTTSKAIAGGDSGELVAEGCSLGTAHPPGYPLFTLIVYVVTTMGREMGGGLYTPAYLVNVTCCVFGSLASGLISMVVFELTDDNVNVGMATATKTASKKQAKAKIIVWVFFKSSVLRKPKLLLISSVSFLLGFSLYVLLPITATKYPHAGSWGEVTKLEGFIHHLLRRDYGTLRLYSGSSLGTESMVTRTMSWVHDLACNQLGNPMVTIFLLIGFVSTWLFSRWIGGKTSGSKKTKAYRATDKVSRRNDAGKVISVALVFYLVCFHSLSNLPLSNQLLFGVHQRFWMHPNILCFVLIGRGLCSFTSALSRISSKTSVVVSMFLLLLPMRQYHQNFDISDQSTNRYFHSYAMSILEPLPSSSLLFINYDQQWTSIRYLQECEMVRTDVTSINLRESKQSLYSDISFPGTHYTKGNTQKWLDGGFTFAELIESNFDAFDGNIFIGGNLNYEDPVFSSEYEEVPYGLVRKIVKKPHGSSAEEYRVDSLRSWSIVSKHLSSNLPNGVKYTQSTWEWTIRREFFDHMVISLSHQFDPTLFLVHWSTFLLDLALKEAQSRVLPSIAESAAWLELASSWDDKHLSTSPSMKKNLGLAYMNIVRNKESDHFPLVQDIFVGDGGNTNSTRHNWWSGSSTEEGDNWKGWATIRWKEEWGSFLTIESSKFEPGYDQVKSIYESVMQSSRSKANSRG</sequence>
<evidence type="ECO:0000313" key="3">
    <source>
        <dbReference type="Proteomes" id="UP000001449"/>
    </source>
</evidence>
<dbReference type="InterPro" id="IPR021280">
    <property type="entry name" value="TMEM260-like"/>
</dbReference>
<evidence type="ECO:0008006" key="4">
    <source>
        <dbReference type="Google" id="ProtNLM"/>
    </source>
</evidence>
<gene>
    <name evidence="2" type="ORF">THAPSDRAFT_1214</name>
</gene>
<feature type="transmembrane region" description="Helical" evidence="1">
    <location>
        <begin position="284"/>
        <end position="304"/>
    </location>
</feature>
<reference evidence="2 3" key="2">
    <citation type="journal article" date="2008" name="Nature">
        <title>The Phaeodactylum genome reveals the evolutionary history of diatom genomes.</title>
        <authorList>
            <person name="Bowler C."/>
            <person name="Allen A.E."/>
            <person name="Badger J.H."/>
            <person name="Grimwood J."/>
            <person name="Jabbari K."/>
            <person name="Kuo A."/>
            <person name="Maheswari U."/>
            <person name="Martens C."/>
            <person name="Maumus F."/>
            <person name="Otillar R.P."/>
            <person name="Rayko E."/>
            <person name="Salamov A."/>
            <person name="Vandepoele K."/>
            <person name="Beszteri B."/>
            <person name="Gruber A."/>
            <person name="Heijde M."/>
            <person name="Katinka M."/>
            <person name="Mock T."/>
            <person name="Valentin K."/>
            <person name="Verret F."/>
            <person name="Berges J.A."/>
            <person name="Brownlee C."/>
            <person name="Cadoret J.P."/>
            <person name="Chiovitti A."/>
            <person name="Choi C.J."/>
            <person name="Coesel S."/>
            <person name="De Martino A."/>
            <person name="Detter J.C."/>
            <person name="Durkin C."/>
            <person name="Falciatore A."/>
            <person name="Fournet J."/>
            <person name="Haruta M."/>
            <person name="Huysman M.J."/>
            <person name="Jenkins B.D."/>
            <person name="Jiroutova K."/>
            <person name="Jorgensen R.E."/>
            <person name="Joubert Y."/>
            <person name="Kaplan A."/>
            <person name="Kroger N."/>
            <person name="Kroth P.G."/>
            <person name="La Roche J."/>
            <person name="Lindquist E."/>
            <person name="Lommer M."/>
            <person name="Martin-Jezequel V."/>
            <person name="Lopez P.J."/>
            <person name="Lucas S."/>
            <person name="Mangogna M."/>
            <person name="McGinnis K."/>
            <person name="Medlin L.K."/>
            <person name="Montsant A."/>
            <person name="Oudot-Le Secq M.P."/>
            <person name="Napoli C."/>
            <person name="Obornik M."/>
            <person name="Parker M.S."/>
            <person name="Petit J.L."/>
            <person name="Porcel B.M."/>
            <person name="Poulsen N."/>
            <person name="Robison M."/>
            <person name="Rychlewski L."/>
            <person name="Rynearson T.A."/>
            <person name="Schmutz J."/>
            <person name="Shapiro H."/>
            <person name="Siaut M."/>
            <person name="Stanley M."/>
            <person name="Sussman M.R."/>
            <person name="Taylor A.R."/>
            <person name="Vardi A."/>
            <person name="von Dassow P."/>
            <person name="Vyverman W."/>
            <person name="Willis A."/>
            <person name="Wyrwicz L.S."/>
            <person name="Rokhsar D.S."/>
            <person name="Weissenbach J."/>
            <person name="Armbrust E.V."/>
            <person name="Green B.R."/>
            <person name="Van de Peer Y."/>
            <person name="Grigoriev I.V."/>
        </authorList>
    </citation>
    <scope>NUCLEOTIDE SEQUENCE [LARGE SCALE GENOMIC DNA]</scope>
    <source>
        <strain evidence="2 3">CCMP1335</strain>
    </source>
</reference>
<reference evidence="2 3" key="1">
    <citation type="journal article" date="2004" name="Science">
        <title>The genome of the diatom Thalassiosira pseudonana: ecology, evolution, and metabolism.</title>
        <authorList>
            <person name="Armbrust E.V."/>
            <person name="Berges J.A."/>
            <person name="Bowler C."/>
            <person name="Green B.R."/>
            <person name="Martinez D."/>
            <person name="Putnam N.H."/>
            <person name="Zhou S."/>
            <person name="Allen A.E."/>
            <person name="Apt K.E."/>
            <person name="Bechner M."/>
            <person name="Brzezinski M.A."/>
            <person name="Chaal B.K."/>
            <person name="Chiovitti A."/>
            <person name="Davis A.K."/>
            <person name="Demarest M.S."/>
            <person name="Detter J.C."/>
            <person name="Glavina T."/>
            <person name="Goodstein D."/>
            <person name="Hadi M.Z."/>
            <person name="Hellsten U."/>
            <person name="Hildebrand M."/>
            <person name="Jenkins B.D."/>
            <person name="Jurka J."/>
            <person name="Kapitonov V.V."/>
            <person name="Kroger N."/>
            <person name="Lau W.W."/>
            <person name="Lane T.W."/>
            <person name="Larimer F.W."/>
            <person name="Lippmeier J.C."/>
            <person name="Lucas S."/>
            <person name="Medina M."/>
            <person name="Montsant A."/>
            <person name="Obornik M."/>
            <person name="Parker M.S."/>
            <person name="Palenik B."/>
            <person name="Pazour G.J."/>
            <person name="Richardson P.M."/>
            <person name="Rynearson T.A."/>
            <person name="Saito M.A."/>
            <person name="Schwartz D.C."/>
            <person name="Thamatrakoln K."/>
            <person name="Valentin K."/>
            <person name="Vardi A."/>
            <person name="Wilkerson F.P."/>
            <person name="Rokhsar D.S."/>
        </authorList>
    </citation>
    <scope>NUCLEOTIDE SEQUENCE [LARGE SCALE GENOMIC DNA]</scope>
    <source>
        <strain evidence="2 3">CCMP1335</strain>
    </source>
</reference>
<dbReference type="InterPro" id="IPR052724">
    <property type="entry name" value="GT117_domain-containing"/>
</dbReference>
<dbReference type="RefSeq" id="XP_002286690.1">
    <property type="nucleotide sequence ID" value="XM_002286654.1"/>
</dbReference>
<organism evidence="2 3">
    <name type="scientific">Thalassiosira pseudonana</name>
    <name type="common">Marine diatom</name>
    <name type="synonym">Cyclotella nana</name>
    <dbReference type="NCBI Taxonomy" id="35128"/>
    <lineage>
        <taxon>Eukaryota</taxon>
        <taxon>Sar</taxon>
        <taxon>Stramenopiles</taxon>
        <taxon>Ochrophyta</taxon>
        <taxon>Bacillariophyta</taxon>
        <taxon>Coscinodiscophyceae</taxon>
        <taxon>Thalassiosirophycidae</taxon>
        <taxon>Thalassiosirales</taxon>
        <taxon>Thalassiosiraceae</taxon>
        <taxon>Thalassiosira</taxon>
    </lineage>
</organism>
<dbReference type="KEGG" id="tps:THAPSDRAFT_1214"/>
<feature type="transmembrane region" description="Helical" evidence="1">
    <location>
        <begin position="87"/>
        <end position="109"/>
    </location>
</feature>
<dbReference type="EMBL" id="CM000638">
    <property type="protein sequence ID" value="EED96331.1"/>
    <property type="molecule type" value="Genomic_DNA"/>
</dbReference>
<dbReference type="OMA" id="MQPNMIL"/>
<dbReference type="GeneID" id="7445036"/>
<dbReference type="eggNOG" id="ENOG502QSIA">
    <property type="taxonomic scope" value="Eukaryota"/>
</dbReference>
<dbReference type="HOGENOM" id="CLU_019631_1_0_1"/>
<dbReference type="Pfam" id="PF11028">
    <property type="entry name" value="TMEM260-like"/>
    <property type="match status" value="1"/>
</dbReference>
<evidence type="ECO:0000313" key="2">
    <source>
        <dbReference type="EMBL" id="EED96331.1"/>
    </source>
</evidence>
<keyword evidence="1" id="KW-0812">Transmembrane</keyword>
<accession>B8BQA3</accession>